<organism evidence="5 6">
    <name type="scientific">Rhodotorula diobovata</name>
    <dbReference type="NCBI Taxonomy" id="5288"/>
    <lineage>
        <taxon>Eukaryota</taxon>
        <taxon>Fungi</taxon>
        <taxon>Dikarya</taxon>
        <taxon>Basidiomycota</taxon>
        <taxon>Pucciniomycotina</taxon>
        <taxon>Microbotryomycetes</taxon>
        <taxon>Sporidiobolales</taxon>
        <taxon>Sporidiobolaceae</taxon>
        <taxon>Rhodotorula</taxon>
    </lineage>
</organism>
<dbReference type="OrthoDB" id="445556at2759"/>
<dbReference type="SMART" id="SM00271">
    <property type="entry name" value="DnaJ"/>
    <property type="match status" value="1"/>
</dbReference>
<reference evidence="5 6" key="1">
    <citation type="submission" date="2019-03" db="EMBL/GenBank/DDBJ databases">
        <title>Rhodosporidium diobovatum UCD-FST 08-225 genome sequencing, assembly, and annotation.</title>
        <authorList>
            <person name="Fakankun I.U."/>
            <person name="Fristensky B."/>
            <person name="Levin D.B."/>
        </authorList>
    </citation>
    <scope>NUCLEOTIDE SEQUENCE [LARGE SCALE GENOMIC DNA]</scope>
    <source>
        <strain evidence="5 6">UCD-FST 08-225</strain>
    </source>
</reference>
<feature type="transmembrane region" description="Helical" evidence="3">
    <location>
        <begin position="280"/>
        <end position="298"/>
    </location>
</feature>
<dbReference type="CDD" id="cd06257">
    <property type="entry name" value="DnaJ"/>
    <property type="match status" value="1"/>
</dbReference>
<evidence type="ECO:0000256" key="1">
    <source>
        <dbReference type="ARBA" id="ARBA00023186"/>
    </source>
</evidence>
<gene>
    <name evidence="5" type="ORF">DMC30DRAFT_386222</name>
</gene>
<evidence type="ECO:0000313" key="6">
    <source>
        <dbReference type="Proteomes" id="UP000311382"/>
    </source>
</evidence>
<dbReference type="InterPro" id="IPR036869">
    <property type="entry name" value="J_dom_sf"/>
</dbReference>
<feature type="compositionally biased region" description="Low complexity" evidence="2">
    <location>
        <begin position="37"/>
        <end position="51"/>
    </location>
</feature>
<accession>A0A5C5G6I3</accession>
<dbReference type="InterPro" id="IPR018253">
    <property type="entry name" value="DnaJ_domain_CS"/>
</dbReference>
<keyword evidence="6" id="KW-1185">Reference proteome</keyword>
<keyword evidence="3" id="KW-1133">Transmembrane helix</keyword>
<feature type="compositionally biased region" description="Polar residues" evidence="2">
    <location>
        <begin position="102"/>
        <end position="111"/>
    </location>
</feature>
<keyword evidence="1" id="KW-0143">Chaperone</keyword>
<feature type="compositionally biased region" description="Gly residues" evidence="2">
    <location>
        <begin position="147"/>
        <end position="162"/>
    </location>
</feature>
<feature type="region of interest" description="Disordered" evidence="2">
    <location>
        <begin position="78"/>
        <end position="218"/>
    </location>
</feature>
<sequence length="309" mass="33152">MLQASPVLALRACLRSTATAASAPRSPPSARPHAARRSFASSSSRFASPAVSADVDHYRVLGVGKEATRKQIKEKFYELSRKHHPDAPSTSSDTPEQRTERFQQLSQSYSVLSDPDSRRSYDLARTGSAVPPHRRRPSHPGYTRASGGMGYSGADGSGGGRSDGAWTDNDERRERANYAWQHPSRSGGYRSAGEAASGHAHARSDPFASRRARANQGGGATDRFATYAARASARNTQQAGTGAGGAGAGGSHYRAGTSVFGAAKAEEESRLINDSSTMRSGQVAFVFLTVFLVAYSFSHRKEKDDRLRR</sequence>
<dbReference type="Proteomes" id="UP000311382">
    <property type="component" value="Unassembled WGS sequence"/>
</dbReference>
<name>A0A5C5G6I3_9BASI</name>
<protein>
    <submittedName>
        <fullName evidence="5">DnaJ domain-containing protein</fullName>
    </submittedName>
</protein>
<dbReference type="Gene3D" id="1.10.287.110">
    <property type="entry name" value="DnaJ domain"/>
    <property type="match status" value="1"/>
</dbReference>
<dbReference type="PROSITE" id="PS00636">
    <property type="entry name" value="DNAJ_1"/>
    <property type="match status" value="1"/>
</dbReference>
<feature type="region of interest" description="Disordered" evidence="2">
    <location>
        <begin position="17"/>
        <end position="51"/>
    </location>
</feature>
<evidence type="ECO:0000256" key="3">
    <source>
        <dbReference type="SAM" id="Phobius"/>
    </source>
</evidence>
<keyword evidence="3" id="KW-0812">Transmembrane</keyword>
<keyword evidence="3" id="KW-0472">Membrane</keyword>
<comment type="caution">
    <text evidence="5">The sequence shown here is derived from an EMBL/GenBank/DDBJ whole genome shotgun (WGS) entry which is preliminary data.</text>
</comment>
<proteinExistence type="predicted"/>
<evidence type="ECO:0000256" key="2">
    <source>
        <dbReference type="SAM" id="MobiDB-lite"/>
    </source>
</evidence>
<dbReference type="SUPFAM" id="SSF46565">
    <property type="entry name" value="Chaperone J-domain"/>
    <property type="match status" value="1"/>
</dbReference>
<dbReference type="AlphaFoldDB" id="A0A5C5G6I3"/>
<dbReference type="InterPro" id="IPR001623">
    <property type="entry name" value="DnaJ_domain"/>
</dbReference>
<feature type="domain" description="J" evidence="4">
    <location>
        <begin position="56"/>
        <end position="125"/>
    </location>
</feature>
<dbReference type="STRING" id="5288.A0A5C5G6I3"/>
<dbReference type="PRINTS" id="PR00625">
    <property type="entry name" value="JDOMAIN"/>
</dbReference>
<dbReference type="PROSITE" id="PS50076">
    <property type="entry name" value="DNAJ_2"/>
    <property type="match status" value="1"/>
</dbReference>
<dbReference type="PANTHER" id="PTHR44145">
    <property type="entry name" value="DNAJ HOMOLOG SUBFAMILY A MEMBER 3, MITOCHONDRIAL"/>
    <property type="match status" value="1"/>
</dbReference>
<dbReference type="Pfam" id="PF00226">
    <property type="entry name" value="DnaJ"/>
    <property type="match status" value="1"/>
</dbReference>
<evidence type="ECO:0000313" key="5">
    <source>
        <dbReference type="EMBL" id="TNY24747.1"/>
    </source>
</evidence>
<evidence type="ECO:0000259" key="4">
    <source>
        <dbReference type="PROSITE" id="PS50076"/>
    </source>
</evidence>
<dbReference type="InterPro" id="IPR051938">
    <property type="entry name" value="Apopto_cytoskel_mod"/>
</dbReference>
<dbReference type="PANTHER" id="PTHR44145:SF3">
    <property type="entry name" value="DNAJ HOMOLOG SUBFAMILY A MEMBER 3, MITOCHONDRIAL"/>
    <property type="match status" value="1"/>
</dbReference>
<dbReference type="EMBL" id="SOZI01000001">
    <property type="protein sequence ID" value="TNY24747.1"/>
    <property type="molecule type" value="Genomic_DNA"/>
</dbReference>